<dbReference type="RefSeq" id="XP_001589014.1">
    <property type="nucleotide sequence ID" value="XM_001588964.1"/>
</dbReference>
<evidence type="ECO:0000256" key="1">
    <source>
        <dbReference type="SAM" id="MobiDB-lite"/>
    </source>
</evidence>
<dbReference type="AlphaFoldDB" id="A7EWD8"/>
<organism evidence="2 3">
    <name type="scientific">Sclerotinia sclerotiorum (strain ATCC 18683 / 1980 / Ss-1)</name>
    <name type="common">White mold</name>
    <name type="synonym">Whetzelinia sclerotiorum</name>
    <dbReference type="NCBI Taxonomy" id="665079"/>
    <lineage>
        <taxon>Eukaryota</taxon>
        <taxon>Fungi</taxon>
        <taxon>Dikarya</taxon>
        <taxon>Ascomycota</taxon>
        <taxon>Pezizomycotina</taxon>
        <taxon>Leotiomycetes</taxon>
        <taxon>Helotiales</taxon>
        <taxon>Sclerotiniaceae</taxon>
        <taxon>Sclerotinia</taxon>
    </lineage>
</organism>
<keyword evidence="3" id="KW-1185">Reference proteome</keyword>
<dbReference type="EMBL" id="CH476634">
    <property type="protein sequence ID" value="EDN93780.1"/>
    <property type="molecule type" value="Genomic_DNA"/>
</dbReference>
<feature type="compositionally biased region" description="Polar residues" evidence="1">
    <location>
        <begin position="67"/>
        <end position="83"/>
    </location>
</feature>
<gene>
    <name evidence="2" type="ORF">SS1G_09647</name>
</gene>
<sequence>MSTEHQNEIDYENECHDREPSWPETPKTPHSDFLELSSEPTRDFTSQLHTGNRTSKGMVDKFAEGTFNETTAQTSSNTMTSTPVAGEDSETKQGQIQTTDFTPFSGTFDASLVLAKMNDNRS</sequence>
<dbReference type="InParanoid" id="A7EWD8"/>
<dbReference type="Proteomes" id="UP000001312">
    <property type="component" value="Unassembled WGS sequence"/>
</dbReference>
<protein>
    <submittedName>
        <fullName evidence="2">Uncharacterized protein</fullName>
    </submittedName>
</protein>
<evidence type="ECO:0000313" key="2">
    <source>
        <dbReference type="EMBL" id="EDN93780.1"/>
    </source>
</evidence>
<proteinExistence type="predicted"/>
<dbReference type="KEGG" id="ssl:SS1G_09647"/>
<name>A7EWD8_SCLS1</name>
<feature type="region of interest" description="Disordered" evidence="1">
    <location>
        <begin position="1"/>
        <end position="100"/>
    </location>
</feature>
<evidence type="ECO:0000313" key="3">
    <source>
        <dbReference type="Proteomes" id="UP000001312"/>
    </source>
</evidence>
<feature type="compositionally biased region" description="Polar residues" evidence="1">
    <location>
        <begin position="43"/>
        <end position="55"/>
    </location>
</feature>
<feature type="compositionally biased region" description="Basic and acidic residues" evidence="1">
    <location>
        <begin position="1"/>
        <end position="33"/>
    </location>
</feature>
<accession>A7EWD8</accession>
<reference evidence="3" key="1">
    <citation type="journal article" date="2011" name="PLoS Genet.">
        <title>Genomic analysis of the necrotrophic fungal pathogens Sclerotinia sclerotiorum and Botrytis cinerea.</title>
        <authorList>
            <person name="Amselem J."/>
            <person name="Cuomo C.A."/>
            <person name="van Kan J.A."/>
            <person name="Viaud M."/>
            <person name="Benito E.P."/>
            <person name="Couloux A."/>
            <person name="Coutinho P.M."/>
            <person name="de Vries R.P."/>
            <person name="Dyer P.S."/>
            <person name="Fillinger S."/>
            <person name="Fournier E."/>
            <person name="Gout L."/>
            <person name="Hahn M."/>
            <person name="Kohn L."/>
            <person name="Lapalu N."/>
            <person name="Plummer K.M."/>
            <person name="Pradier J.M."/>
            <person name="Quevillon E."/>
            <person name="Sharon A."/>
            <person name="Simon A."/>
            <person name="ten Have A."/>
            <person name="Tudzynski B."/>
            <person name="Tudzynski P."/>
            <person name="Wincker P."/>
            <person name="Andrew M."/>
            <person name="Anthouard V."/>
            <person name="Beever R.E."/>
            <person name="Beffa R."/>
            <person name="Benoit I."/>
            <person name="Bouzid O."/>
            <person name="Brault B."/>
            <person name="Chen Z."/>
            <person name="Choquer M."/>
            <person name="Collemare J."/>
            <person name="Cotton P."/>
            <person name="Danchin E.G."/>
            <person name="Da Silva C."/>
            <person name="Gautier A."/>
            <person name="Giraud C."/>
            <person name="Giraud T."/>
            <person name="Gonzalez C."/>
            <person name="Grossetete S."/>
            <person name="Guldener U."/>
            <person name="Henrissat B."/>
            <person name="Howlett B.J."/>
            <person name="Kodira C."/>
            <person name="Kretschmer M."/>
            <person name="Lappartient A."/>
            <person name="Leroch M."/>
            <person name="Levis C."/>
            <person name="Mauceli E."/>
            <person name="Neuveglise C."/>
            <person name="Oeser B."/>
            <person name="Pearson M."/>
            <person name="Poulain J."/>
            <person name="Poussereau N."/>
            <person name="Quesneville H."/>
            <person name="Rascle C."/>
            <person name="Schumacher J."/>
            <person name="Segurens B."/>
            <person name="Sexton A."/>
            <person name="Silva E."/>
            <person name="Sirven C."/>
            <person name="Soanes D.M."/>
            <person name="Talbot N.J."/>
            <person name="Templeton M."/>
            <person name="Yandava C."/>
            <person name="Yarden O."/>
            <person name="Zeng Q."/>
            <person name="Rollins J.A."/>
            <person name="Lebrun M.H."/>
            <person name="Dickman M."/>
        </authorList>
    </citation>
    <scope>NUCLEOTIDE SEQUENCE [LARGE SCALE GENOMIC DNA]</scope>
    <source>
        <strain evidence="3">ATCC 18683 / 1980 / Ss-1</strain>
    </source>
</reference>
<dbReference type="GeneID" id="5485430"/>